<keyword evidence="1" id="KW-0805">Transcription regulation</keyword>
<evidence type="ECO:0000256" key="1">
    <source>
        <dbReference type="ARBA" id="ARBA00023015"/>
    </source>
</evidence>
<dbReference type="OrthoDB" id="4480133at2"/>
<dbReference type="InterPro" id="IPR018060">
    <property type="entry name" value="HTH_AraC"/>
</dbReference>
<dbReference type="Pfam" id="PF12833">
    <property type="entry name" value="HTH_18"/>
    <property type="match status" value="1"/>
</dbReference>
<evidence type="ECO:0000256" key="2">
    <source>
        <dbReference type="ARBA" id="ARBA00023125"/>
    </source>
</evidence>
<dbReference type="Gene3D" id="2.60.120.10">
    <property type="entry name" value="Jelly Rolls"/>
    <property type="match status" value="1"/>
</dbReference>
<protein>
    <recommendedName>
        <fullName evidence="4">HTH araC/xylS-type domain-containing protein</fullName>
    </recommendedName>
</protein>
<dbReference type="STRING" id="1703345.A3860_36595"/>
<dbReference type="InterPro" id="IPR003313">
    <property type="entry name" value="AraC-bd"/>
</dbReference>
<evidence type="ECO:0000313" key="6">
    <source>
        <dbReference type="Proteomes" id="UP000192796"/>
    </source>
</evidence>
<dbReference type="PROSITE" id="PS01124">
    <property type="entry name" value="HTH_ARAC_FAMILY_2"/>
    <property type="match status" value="1"/>
</dbReference>
<dbReference type="Gene3D" id="1.10.10.60">
    <property type="entry name" value="Homeodomain-like"/>
    <property type="match status" value="2"/>
</dbReference>
<dbReference type="SMART" id="SM00342">
    <property type="entry name" value="HTH_ARAC"/>
    <property type="match status" value="1"/>
</dbReference>
<dbReference type="InterPro" id="IPR018062">
    <property type="entry name" value="HTH_AraC-typ_CS"/>
</dbReference>
<evidence type="ECO:0000313" key="5">
    <source>
        <dbReference type="EMBL" id="OQP59691.1"/>
    </source>
</evidence>
<dbReference type="Proteomes" id="UP000192796">
    <property type="component" value="Unassembled WGS sequence"/>
</dbReference>
<dbReference type="PANTHER" id="PTHR43280">
    <property type="entry name" value="ARAC-FAMILY TRANSCRIPTIONAL REGULATOR"/>
    <property type="match status" value="1"/>
</dbReference>
<dbReference type="InterPro" id="IPR014710">
    <property type="entry name" value="RmlC-like_jellyroll"/>
</dbReference>
<evidence type="ECO:0000259" key="4">
    <source>
        <dbReference type="PROSITE" id="PS01124"/>
    </source>
</evidence>
<dbReference type="AlphaFoldDB" id="A0A1V9FN36"/>
<proteinExistence type="predicted"/>
<dbReference type="SUPFAM" id="SSF46689">
    <property type="entry name" value="Homeodomain-like"/>
    <property type="match status" value="1"/>
</dbReference>
<dbReference type="GO" id="GO:0043565">
    <property type="term" value="F:sequence-specific DNA binding"/>
    <property type="evidence" value="ECO:0007669"/>
    <property type="project" value="InterPro"/>
</dbReference>
<keyword evidence="2" id="KW-0238">DNA-binding</keyword>
<dbReference type="PANTHER" id="PTHR43280:SF27">
    <property type="entry name" value="TRANSCRIPTIONAL REGULATOR MTLR"/>
    <property type="match status" value="1"/>
</dbReference>
<sequence>MKPIVQQLPFRPNRSFIAGAYNLSQFETSLHQHPAYELILFTSGNGNGYIGKYVGTFEPGDVYLLGADLPHCFQPVNNITAIVIHFKADCLGSHFFNLPECQHFMNLLDQAKHGLKITVNSQDKLQLLMQSFETATDGDRIILLLQCLQTLAVKNKYFTLSKESNKTLNATNNDCIDRIIKYTTSAFKEQVTLSKVAAIACKSIPSFCHYFKTCTQKTYFNYLNEVRIAYACSQLLQTDKPVVDIGYESGYNTVAHFHRQFLRFKKTTPLQYRKLFSTTAAKTIMKMSTPLYDCNKLTLTIAG</sequence>
<organism evidence="5 6">
    <name type="scientific">Niastella vici</name>
    <dbReference type="NCBI Taxonomy" id="1703345"/>
    <lineage>
        <taxon>Bacteria</taxon>
        <taxon>Pseudomonadati</taxon>
        <taxon>Bacteroidota</taxon>
        <taxon>Chitinophagia</taxon>
        <taxon>Chitinophagales</taxon>
        <taxon>Chitinophagaceae</taxon>
        <taxon>Niastella</taxon>
    </lineage>
</organism>
<dbReference type="RefSeq" id="WP_081154361.1">
    <property type="nucleotide sequence ID" value="NZ_LVYD01000074.1"/>
</dbReference>
<feature type="domain" description="HTH araC/xylS-type" evidence="4">
    <location>
        <begin position="177"/>
        <end position="275"/>
    </location>
</feature>
<name>A0A1V9FN36_9BACT</name>
<evidence type="ECO:0000256" key="3">
    <source>
        <dbReference type="ARBA" id="ARBA00023163"/>
    </source>
</evidence>
<dbReference type="GO" id="GO:0003700">
    <property type="term" value="F:DNA-binding transcription factor activity"/>
    <property type="evidence" value="ECO:0007669"/>
    <property type="project" value="InterPro"/>
</dbReference>
<dbReference type="InterPro" id="IPR011051">
    <property type="entry name" value="RmlC_Cupin_sf"/>
</dbReference>
<dbReference type="SUPFAM" id="SSF51182">
    <property type="entry name" value="RmlC-like cupins"/>
    <property type="match status" value="1"/>
</dbReference>
<comment type="caution">
    <text evidence="5">The sequence shown here is derived from an EMBL/GenBank/DDBJ whole genome shotgun (WGS) entry which is preliminary data.</text>
</comment>
<keyword evidence="6" id="KW-1185">Reference proteome</keyword>
<dbReference type="Pfam" id="PF02311">
    <property type="entry name" value="AraC_binding"/>
    <property type="match status" value="1"/>
</dbReference>
<keyword evidence="3" id="KW-0804">Transcription</keyword>
<dbReference type="EMBL" id="LVYD01000074">
    <property type="protein sequence ID" value="OQP59691.1"/>
    <property type="molecule type" value="Genomic_DNA"/>
</dbReference>
<reference evidence="5 6" key="1">
    <citation type="submission" date="2016-03" db="EMBL/GenBank/DDBJ databases">
        <title>Niastella vici sp. nov., isolated from farmland soil.</title>
        <authorList>
            <person name="Chen L."/>
            <person name="Wang D."/>
            <person name="Yang S."/>
            <person name="Wang G."/>
        </authorList>
    </citation>
    <scope>NUCLEOTIDE SEQUENCE [LARGE SCALE GENOMIC DNA]</scope>
    <source>
        <strain evidence="5 6">DJ57</strain>
    </source>
</reference>
<gene>
    <name evidence="5" type="ORF">A3860_36595</name>
</gene>
<dbReference type="InterPro" id="IPR009057">
    <property type="entry name" value="Homeodomain-like_sf"/>
</dbReference>
<dbReference type="PROSITE" id="PS00041">
    <property type="entry name" value="HTH_ARAC_FAMILY_1"/>
    <property type="match status" value="1"/>
</dbReference>
<accession>A0A1V9FN36</accession>